<reference evidence="1 2" key="1">
    <citation type="submission" date="2023-02" db="EMBL/GenBank/DDBJ databases">
        <title>LHISI_Scaffold_Assembly.</title>
        <authorList>
            <person name="Stuart O.P."/>
            <person name="Cleave R."/>
            <person name="Magrath M.J.L."/>
            <person name="Mikheyev A.S."/>
        </authorList>
    </citation>
    <scope>NUCLEOTIDE SEQUENCE [LARGE SCALE GENOMIC DNA]</scope>
    <source>
        <strain evidence="1">Daus_M_001</strain>
        <tissue evidence="1">Leg muscle</tissue>
    </source>
</reference>
<comment type="caution">
    <text evidence="1">The sequence shown here is derived from an EMBL/GenBank/DDBJ whole genome shotgun (WGS) entry which is preliminary data.</text>
</comment>
<dbReference type="Proteomes" id="UP001159363">
    <property type="component" value="Chromosome 1"/>
</dbReference>
<dbReference type="EMBL" id="JARBHB010000001">
    <property type="protein sequence ID" value="KAJ8898000.1"/>
    <property type="molecule type" value="Genomic_DNA"/>
</dbReference>
<accession>A0ABQ9IPB3</accession>
<organism evidence="1 2">
    <name type="scientific">Dryococelus australis</name>
    <dbReference type="NCBI Taxonomy" id="614101"/>
    <lineage>
        <taxon>Eukaryota</taxon>
        <taxon>Metazoa</taxon>
        <taxon>Ecdysozoa</taxon>
        <taxon>Arthropoda</taxon>
        <taxon>Hexapoda</taxon>
        <taxon>Insecta</taxon>
        <taxon>Pterygota</taxon>
        <taxon>Neoptera</taxon>
        <taxon>Polyneoptera</taxon>
        <taxon>Phasmatodea</taxon>
        <taxon>Verophasmatodea</taxon>
        <taxon>Anareolatae</taxon>
        <taxon>Phasmatidae</taxon>
        <taxon>Eurycanthinae</taxon>
        <taxon>Dryococelus</taxon>
    </lineage>
</organism>
<keyword evidence="2" id="KW-1185">Reference proteome</keyword>
<sequence>MSLVQEIQVAIGHNKFAGSIFVELCKAFDILNHAILLKKLEIRGIRGIALQLMVNYMEKRTQFIKLGQFKSETRDVATGVPQGSKLKLHCSPKLFADDTALFYNTATNMQIYKLAINADKTNYVIFTSSRSNHNVNTPLQITNKQITRACYVKYVGLYIDEYLNWKVHVNHITNKLLPVLGILWRLRGIPVEIMNTIYNSLINSHLQYLCMLKLFMTCLIILTVELCIPPTILKLLNFVFNNPSCDVPVELTYYTCHADHKFLLNIRTEIGRKAFHFQGFHLFNALPESLRNVQSHARFKK</sequence>
<proteinExistence type="predicted"/>
<evidence type="ECO:0000313" key="2">
    <source>
        <dbReference type="Proteomes" id="UP001159363"/>
    </source>
</evidence>
<evidence type="ECO:0000313" key="1">
    <source>
        <dbReference type="EMBL" id="KAJ8898000.1"/>
    </source>
</evidence>
<dbReference type="PANTHER" id="PTHR33332">
    <property type="entry name" value="REVERSE TRANSCRIPTASE DOMAIN-CONTAINING PROTEIN"/>
    <property type="match status" value="1"/>
</dbReference>
<name>A0ABQ9IPB3_9NEOP</name>
<gene>
    <name evidence="1" type="ORF">PR048_003360</name>
</gene>
<protein>
    <recommendedName>
        <fullName evidence="3">Reverse transcriptase domain-containing protein</fullName>
    </recommendedName>
</protein>
<evidence type="ECO:0008006" key="3">
    <source>
        <dbReference type="Google" id="ProtNLM"/>
    </source>
</evidence>